<gene>
    <name evidence="3" type="ORF">ENSA5_12450</name>
</gene>
<dbReference type="InterPro" id="IPR014729">
    <property type="entry name" value="Rossmann-like_a/b/a_fold"/>
</dbReference>
<evidence type="ECO:0000313" key="3">
    <source>
        <dbReference type="EMBL" id="PRQ03876.1"/>
    </source>
</evidence>
<dbReference type="Proteomes" id="UP000237968">
    <property type="component" value="Unassembled WGS sequence"/>
</dbReference>
<dbReference type="InterPro" id="IPR005232">
    <property type="entry name" value="LarE"/>
</dbReference>
<accession>A0A2S9YFU9</accession>
<keyword evidence="4" id="KW-1185">Reference proteome</keyword>
<dbReference type="PIRSF" id="PIRSF006661">
    <property type="entry name" value="PP-lp_UCP006661"/>
    <property type="match status" value="1"/>
</dbReference>
<dbReference type="PANTHER" id="PTHR43169:SF2">
    <property type="entry name" value="NAD_GMP SYNTHASE DOMAIN-CONTAINING PROTEIN"/>
    <property type="match status" value="1"/>
</dbReference>
<dbReference type="InterPro" id="IPR052188">
    <property type="entry name" value="Ni-pincer_cofactor_biosynth"/>
</dbReference>
<protein>
    <submittedName>
        <fullName evidence="3">Asparagine synthase</fullName>
    </submittedName>
</protein>
<comment type="caution">
    <text evidence="3">The sequence shown here is derived from an EMBL/GenBank/DDBJ whole genome shotgun (WGS) entry which is preliminary data.</text>
</comment>
<dbReference type="GO" id="GO:0016783">
    <property type="term" value="F:sulfurtransferase activity"/>
    <property type="evidence" value="ECO:0007669"/>
    <property type="project" value="InterPro"/>
</dbReference>
<dbReference type="RefSeq" id="WP_106390732.1">
    <property type="nucleotide sequence ID" value="NZ_PVNK01000068.1"/>
</dbReference>
<dbReference type="NCBIfam" id="TIGR00268">
    <property type="entry name" value="ATP-dependent sacrificial sulfur transferase LarE"/>
    <property type="match status" value="1"/>
</dbReference>
<evidence type="ECO:0000259" key="2">
    <source>
        <dbReference type="Pfam" id="PF00733"/>
    </source>
</evidence>
<evidence type="ECO:0000313" key="4">
    <source>
        <dbReference type="Proteomes" id="UP000237968"/>
    </source>
</evidence>
<dbReference type="Gene3D" id="3.40.50.620">
    <property type="entry name" value="HUPs"/>
    <property type="match status" value="1"/>
</dbReference>
<dbReference type="InterPro" id="IPR001962">
    <property type="entry name" value="Asn_synthase"/>
</dbReference>
<dbReference type="AlphaFoldDB" id="A0A2S9YFU9"/>
<dbReference type="GO" id="GO:0006529">
    <property type="term" value="P:asparagine biosynthetic process"/>
    <property type="evidence" value="ECO:0007669"/>
    <property type="project" value="InterPro"/>
</dbReference>
<dbReference type="EMBL" id="PVNK01000068">
    <property type="protein sequence ID" value="PRQ03876.1"/>
    <property type="molecule type" value="Genomic_DNA"/>
</dbReference>
<sequence length="273" mass="29292">MEPQPDDLSRLEGVLRGYGPTITAFSGGVDSTLVAVVAARVHGPRALAVTGVSPSLASSEREHAEQLASSLALRHRLVETHEIERPGYRQNAGDRCYHCKTELFERLREIAHDEGYAAVASGDNLDDLGGHRPGLRAAKELEVRKPLIEAGLGKAAIRELARSLGLPNHQKPAAPCLASRVPAGTRVDPEVLARVEQAEAGVRSLGFSGFRVRHHGELARLELALEDLERALSLRVELIAAIKRAGYRVVTLDLSGFRSGSLNVLAPASGEHA</sequence>
<organism evidence="3 4">
    <name type="scientific">Enhygromyxa salina</name>
    <dbReference type="NCBI Taxonomy" id="215803"/>
    <lineage>
        <taxon>Bacteria</taxon>
        <taxon>Pseudomonadati</taxon>
        <taxon>Myxococcota</taxon>
        <taxon>Polyangia</taxon>
        <taxon>Nannocystales</taxon>
        <taxon>Nannocystaceae</taxon>
        <taxon>Enhygromyxa</taxon>
    </lineage>
</organism>
<evidence type="ECO:0000256" key="1">
    <source>
        <dbReference type="PIRSR" id="PIRSR006661-1"/>
    </source>
</evidence>
<dbReference type="GO" id="GO:0004066">
    <property type="term" value="F:asparagine synthase (glutamine-hydrolyzing) activity"/>
    <property type="evidence" value="ECO:0007669"/>
    <property type="project" value="InterPro"/>
</dbReference>
<dbReference type="SUPFAM" id="SSF52402">
    <property type="entry name" value="Adenine nucleotide alpha hydrolases-like"/>
    <property type="match status" value="1"/>
</dbReference>
<dbReference type="PANTHER" id="PTHR43169">
    <property type="entry name" value="EXSB FAMILY PROTEIN"/>
    <property type="match status" value="1"/>
</dbReference>
<dbReference type="OrthoDB" id="9776919at2"/>
<proteinExistence type="predicted"/>
<feature type="active site" description="Nucleophile and sulfur donor" evidence="1">
    <location>
        <position position="176"/>
    </location>
</feature>
<name>A0A2S9YFU9_9BACT</name>
<reference evidence="3 4" key="1">
    <citation type="submission" date="2018-03" db="EMBL/GenBank/DDBJ databases">
        <title>Draft Genome Sequences of the Obligatory Marine Myxobacteria Enhygromyxa salina SWB005.</title>
        <authorList>
            <person name="Poehlein A."/>
            <person name="Moghaddam J.A."/>
            <person name="Harms H."/>
            <person name="Alanjari M."/>
            <person name="Koenig G.M."/>
            <person name="Daniel R."/>
            <person name="Schaeberle T.F."/>
        </authorList>
    </citation>
    <scope>NUCLEOTIDE SEQUENCE [LARGE SCALE GENOMIC DNA]</scope>
    <source>
        <strain evidence="3 4">SWB005</strain>
    </source>
</reference>
<dbReference type="CDD" id="cd01990">
    <property type="entry name" value="LarE-like"/>
    <property type="match status" value="1"/>
</dbReference>
<dbReference type="Pfam" id="PF00733">
    <property type="entry name" value="Asn_synthase"/>
    <property type="match status" value="1"/>
</dbReference>
<feature type="domain" description="Asparagine synthetase" evidence="2">
    <location>
        <begin position="20"/>
        <end position="81"/>
    </location>
</feature>